<sequence>MATTPGFVEQMDRLILACHSGATGSLLVMAKDLRIRNKENYVKMEPSIAEDNDTVDMSDSAATVGAESRQWSQKVKDKRDRNEVITVGLKLLDGLRYESNRIREVIVEVELNMKMLVMLHLPRYEEPLVKMFKRFKPESWEQNMMSKMVIGQSQKTKKLFH</sequence>
<organism evidence="1 2">
    <name type="scientific">Phytophthora megakarya</name>
    <dbReference type="NCBI Taxonomy" id="4795"/>
    <lineage>
        <taxon>Eukaryota</taxon>
        <taxon>Sar</taxon>
        <taxon>Stramenopiles</taxon>
        <taxon>Oomycota</taxon>
        <taxon>Peronosporomycetes</taxon>
        <taxon>Peronosporales</taxon>
        <taxon>Peronosporaceae</taxon>
        <taxon>Phytophthora</taxon>
    </lineage>
</organism>
<evidence type="ECO:0000313" key="2">
    <source>
        <dbReference type="Proteomes" id="UP000198211"/>
    </source>
</evidence>
<dbReference type="AlphaFoldDB" id="A0A225WFS9"/>
<evidence type="ECO:0000313" key="1">
    <source>
        <dbReference type="EMBL" id="OWZ16571.1"/>
    </source>
</evidence>
<accession>A0A225WFS9</accession>
<name>A0A225WFS9_9STRA</name>
<comment type="caution">
    <text evidence="1">The sequence shown here is derived from an EMBL/GenBank/DDBJ whole genome shotgun (WGS) entry which is preliminary data.</text>
</comment>
<dbReference type="Proteomes" id="UP000198211">
    <property type="component" value="Unassembled WGS sequence"/>
</dbReference>
<dbReference type="EMBL" id="NBNE01000909">
    <property type="protein sequence ID" value="OWZ16571.1"/>
    <property type="molecule type" value="Genomic_DNA"/>
</dbReference>
<reference evidence="2" key="1">
    <citation type="submission" date="2017-03" db="EMBL/GenBank/DDBJ databases">
        <title>Phytopthora megakarya and P. palmivora, two closely related causual agents of cacao black pod achieved similar genome size and gene model numbers by different mechanisms.</title>
        <authorList>
            <person name="Ali S."/>
            <person name="Shao J."/>
            <person name="Larry D.J."/>
            <person name="Kronmiller B."/>
            <person name="Shen D."/>
            <person name="Strem M.D."/>
            <person name="Melnick R.L."/>
            <person name="Guiltinan M.J."/>
            <person name="Tyler B.M."/>
            <person name="Meinhardt L.W."/>
            <person name="Bailey B.A."/>
        </authorList>
    </citation>
    <scope>NUCLEOTIDE SEQUENCE [LARGE SCALE GENOMIC DNA]</scope>
    <source>
        <strain evidence="2">zdho120</strain>
    </source>
</reference>
<gene>
    <name evidence="1" type="ORF">PHMEG_0009626</name>
</gene>
<dbReference type="STRING" id="4795.A0A225WFS9"/>
<keyword evidence="2" id="KW-1185">Reference proteome</keyword>
<protein>
    <submittedName>
        <fullName evidence="1">Alcohol dehydrogenase</fullName>
    </submittedName>
</protein>
<proteinExistence type="predicted"/>